<evidence type="ECO:0008006" key="3">
    <source>
        <dbReference type="Google" id="ProtNLM"/>
    </source>
</evidence>
<dbReference type="GO" id="GO:0015689">
    <property type="term" value="P:molybdate ion transport"/>
    <property type="evidence" value="ECO:0007669"/>
    <property type="project" value="TreeGrafter"/>
</dbReference>
<gene>
    <name evidence="1" type="ORF">CAL26_02610</name>
</gene>
<organism evidence="1 2">
    <name type="scientific">Bordetella genomosp. 9</name>
    <dbReference type="NCBI Taxonomy" id="1416803"/>
    <lineage>
        <taxon>Bacteria</taxon>
        <taxon>Pseudomonadati</taxon>
        <taxon>Pseudomonadota</taxon>
        <taxon>Betaproteobacteria</taxon>
        <taxon>Burkholderiales</taxon>
        <taxon>Alcaligenaceae</taxon>
        <taxon>Bordetella</taxon>
    </lineage>
</organism>
<dbReference type="SUPFAM" id="SSF53850">
    <property type="entry name" value="Periplasmic binding protein-like II"/>
    <property type="match status" value="1"/>
</dbReference>
<dbReference type="GO" id="GO:0030973">
    <property type="term" value="F:molybdate ion binding"/>
    <property type="evidence" value="ECO:0007669"/>
    <property type="project" value="TreeGrafter"/>
</dbReference>
<dbReference type="OrthoDB" id="8216219at2"/>
<evidence type="ECO:0000313" key="2">
    <source>
        <dbReference type="Proteomes" id="UP000216857"/>
    </source>
</evidence>
<accession>A0A261RQM3</accession>
<dbReference type="Gene3D" id="3.40.190.10">
    <property type="entry name" value="Periplasmic binding protein-like II"/>
    <property type="match status" value="2"/>
</dbReference>
<proteinExistence type="predicted"/>
<sequence>MATLTCISSMATKRLLEEAAADFRSQTGISVALESVGGVLAAKRVSDGEPFDVAVLAQDALDALAAAGKVDPSTMTPIALSQVAAAMAETAPAVPFERADDLRALMSYATRIGYSTGPSGVALISLIKAWGLYDALAPKLMQAPPGVPVASLIADGTVQLGLQQRSELLGMPGIRILGDMPPGAEISTVFAGAVCVAAPARTDAASFLAYLASDRTAALKQKIGMAPAPAR</sequence>
<reference evidence="1" key="1">
    <citation type="submission" date="2017-05" db="EMBL/GenBank/DDBJ databases">
        <title>Complete and WGS of Bordetella genogroups.</title>
        <authorList>
            <person name="Spilker T."/>
            <person name="Lipuma J."/>
        </authorList>
    </citation>
    <scope>NUCLEOTIDE SEQUENCE</scope>
    <source>
        <strain evidence="1">AU21707</strain>
    </source>
</reference>
<dbReference type="EMBL" id="NEVJ01000001">
    <property type="protein sequence ID" value="OZI26900.1"/>
    <property type="molecule type" value="Genomic_DNA"/>
</dbReference>
<name>A0A261RQM3_9BORD</name>
<keyword evidence="2" id="KW-1185">Reference proteome</keyword>
<protein>
    <recommendedName>
        <fullName evidence="3">Molybdenum ABC transporter substrate-binding protein</fullName>
    </recommendedName>
</protein>
<dbReference type="PANTHER" id="PTHR30632">
    <property type="entry name" value="MOLYBDATE-BINDING PERIPLASMIC PROTEIN"/>
    <property type="match status" value="1"/>
</dbReference>
<comment type="caution">
    <text evidence="1">The sequence shown here is derived from an EMBL/GenBank/DDBJ whole genome shotgun (WGS) entry which is preliminary data.</text>
</comment>
<dbReference type="Proteomes" id="UP000216857">
    <property type="component" value="Unassembled WGS sequence"/>
</dbReference>
<dbReference type="Pfam" id="PF13531">
    <property type="entry name" value="SBP_bac_11"/>
    <property type="match status" value="1"/>
</dbReference>
<evidence type="ECO:0000313" key="1">
    <source>
        <dbReference type="EMBL" id="OZI26900.1"/>
    </source>
</evidence>
<dbReference type="RefSeq" id="WP_094845990.1">
    <property type="nucleotide sequence ID" value="NZ_NEVJ01000001.1"/>
</dbReference>
<dbReference type="InterPro" id="IPR050682">
    <property type="entry name" value="ModA/WtpA"/>
</dbReference>
<dbReference type="AlphaFoldDB" id="A0A261RQM3"/>
<dbReference type="PANTHER" id="PTHR30632:SF11">
    <property type="entry name" value="BLR4797 PROTEIN"/>
    <property type="match status" value="1"/>
</dbReference>